<accession>A0ABV4BHR3</accession>
<comment type="caution">
    <text evidence="1">The sequence shown here is derived from an EMBL/GenBank/DDBJ whole genome shotgun (WGS) entry which is preliminary data.</text>
</comment>
<reference evidence="1 2" key="1">
    <citation type="submission" date="2024-05" db="EMBL/GenBank/DDBJ databases">
        <title>Genome Sequence and Characterization of the New Strain Purple Sulfur Bacterium of Genus Thioalkalicoccus.</title>
        <authorList>
            <person name="Bryantseva I.A."/>
            <person name="Kyndt J.A."/>
            <person name="Imhoff J.F."/>
        </authorList>
    </citation>
    <scope>NUCLEOTIDE SEQUENCE [LARGE SCALE GENOMIC DNA]</scope>
    <source>
        <strain evidence="1 2">Um2</strain>
    </source>
</reference>
<gene>
    <name evidence="1" type="ORF">ABC977_16740</name>
</gene>
<sequence length="119" mass="13737">MLERPKIRTAIPKRRYQIGDYAATLLGEIESEDSHRYRFILAWVRHGDVQPCLYVVSDEAPEQSDSNGTPFRLVVVNDVLTEVFDTDERWGDLEVFADQALRLGTQYLGLQREAQVRLL</sequence>
<proteinExistence type="predicted"/>
<organism evidence="1 2">
    <name type="scientific">Thioalkalicoccus limnaeus</name>
    <dbReference type="NCBI Taxonomy" id="120681"/>
    <lineage>
        <taxon>Bacteria</taxon>
        <taxon>Pseudomonadati</taxon>
        <taxon>Pseudomonadota</taxon>
        <taxon>Gammaproteobacteria</taxon>
        <taxon>Chromatiales</taxon>
        <taxon>Chromatiaceae</taxon>
        <taxon>Thioalkalicoccus</taxon>
    </lineage>
</organism>
<evidence type="ECO:0000313" key="2">
    <source>
        <dbReference type="Proteomes" id="UP001564408"/>
    </source>
</evidence>
<name>A0ABV4BHR3_9GAMM</name>
<evidence type="ECO:0000313" key="1">
    <source>
        <dbReference type="EMBL" id="MEY6434054.1"/>
    </source>
</evidence>
<keyword evidence="2" id="KW-1185">Reference proteome</keyword>
<dbReference type="Proteomes" id="UP001564408">
    <property type="component" value="Unassembled WGS sequence"/>
</dbReference>
<protein>
    <submittedName>
        <fullName evidence="1">Uncharacterized protein</fullName>
    </submittedName>
</protein>
<dbReference type="EMBL" id="JBDKXB010000038">
    <property type="protein sequence ID" value="MEY6434054.1"/>
    <property type="molecule type" value="Genomic_DNA"/>
</dbReference>
<dbReference type="RefSeq" id="WP_369668438.1">
    <property type="nucleotide sequence ID" value="NZ_JBDKXB010000038.1"/>
</dbReference>